<evidence type="ECO:0000313" key="6">
    <source>
        <dbReference type="Proteomes" id="UP000029629"/>
    </source>
</evidence>
<keyword evidence="2" id="KW-1003">Cell membrane</keyword>
<comment type="subcellular location">
    <subcellularLocation>
        <location evidence="2">Cell inner membrane</location>
        <topology evidence="2">Single-pass membrane protein</topology>
        <orientation evidence="2">Cytoplasmic side</orientation>
    </subcellularLocation>
</comment>
<keyword evidence="2 3" id="KW-1133">Transmembrane helix</keyword>
<proteinExistence type="inferred from homology"/>
<dbReference type="RefSeq" id="WP_018026130.1">
    <property type="nucleotide sequence ID" value="NZ_JRNI01000037.1"/>
</dbReference>
<evidence type="ECO:0000259" key="4">
    <source>
        <dbReference type="Pfam" id="PF18073"/>
    </source>
</evidence>
<reference evidence="5 6" key="1">
    <citation type="submission" date="2014-07" db="EMBL/GenBank/DDBJ databases">
        <authorList>
            <person name="McCorrison J."/>
            <person name="Sanka R."/>
            <person name="Torralba M."/>
            <person name="Gillis M."/>
            <person name="Haft D.H."/>
            <person name="Methe B."/>
            <person name="Sutton G."/>
            <person name="Nelson K.E."/>
        </authorList>
    </citation>
    <scope>NUCLEOTIDE SEQUENCE [LARGE SCALE GENOMIC DNA]</scope>
    <source>
        <strain evidence="5 6">DNF00040</strain>
    </source>
</reference>
<keyword evidence="2 3" id="KW-0472">Membrane</keyword>
<feature type="binding site" evidence="2">
    <location>
        <position position="399"/>
    </location>
    <ligand>
        <name>Fe cation</name>
        <dbReference type="ChEBI" id="CHEBI:24875"/>
    </ligand>
</feature>
<dbReference type="SMART" id="SM00028">
    <property type="entry name" value="TPR"/>
    <property type="match status" value="4"/>
</dbReference>
<dbReference type="SUPFAM" id="SSF48452">
    <property type="entry name" value="TPR-like"/>
    <property type="match status" value="1"/>
</dbReference>
<feature type="binding site" evidence="2">
    <location>
        <position position="385"/>
    </location>
    <ligand>
        <name>Fe cation</name>
        <dbReference type="ChEBI" id="CHEBI:24875"/>
    </ligand>
</feature>
<keyword evidence="6" id="KW-1185">Reference proteome</keyword>
<evidence type="ECO:0000256" key="2">
    <source>
        <dbReference type="HAMAP-Rule" id="MF_00994"/>
    </source>
</evidence>
<keyword evidence="2" id="KW-0997">Cell inner membrane</keyword>
<dbReference type="Pfam" id="PF18073">
    <property type="entry name" value="Zn_ribbon_LapB"/>
    <property type="match status" value="1"/>
</dbReference>
<feature type="binding site" evidence="2">
    <location>
        <position position="388"/>
    </location>
    <ligand>
        <name>Fe cation</name>
        <dbReference type="ChEBI" id="CHEBI:24875"/>
    </ligand>
</feature>
<dbReference type="GO" id="GO:0005506">
    <property type="term" value="F:iron ion binding"/>
    <property type="evidence" value="ECO:0007669"/>
    <property type="project" value="UniProtKB-UniRule"/>
</dbReference>
<dbReference type="OrthoDB" id="507476at2"/>
<dbReference type="InterPro" id="IPR011990">
    <property type="entry name" value="TPR-like_helical_dom_sf"/>
</dbReference>
<keyword evidence="1 2" id="KW-0479">Metal-binding</keyword>
<feature type="binding site" evidence="2">
    <location>
        <position position="402"/>
    </location>
    <ligand>
        <name>Fe cation</name>
        <dbReference type="ChEBI" id="CHEBI:24875"/>
    </ligand>
</feature>
<sequence length="416" mass="47796">MEAGVDFEVWWFILIPIVFALGWIAARVDFKQMLSETRQLPDSYFKGLNFLLNEDHDKAIDAFIEVAKLDTETTELHFALGNLFRRRGEIERAIRVHQSLLNRADLPRKDQEQALYQIGQDYFKAGMFDRSEEAFKRVMNSQSLSVSAIRHLIRIYESVHDWPKAIEMVERLKALLNEPVPALVHYHCELVEQALRTQPANLNEAIKHLDQAEQAMQVDSLEQRSEASMARIAMLRAEIAAQQGQTQNQRLQLESVLNDAPSYSSLVAEKLLQNYQQTDQLARGLELLAHHFEAHFSLDLFVILLKHYRLQGDDEVARRFAAKTLAAHPSLLGLSKFFESELKASSAAETGFTASESSALAEILQVDFLYKIIHQHAQRLDRRECRVCGFQAQSFYWQCPGCNQWETYSTKRLEGK</sequence>
<dbReference type="EMBL" id="JRNI01000037">
    <property type="protein sequence ID" value="KGF29592.1"/>
    <property type="molecule type" value="Genomic_DNA"/>
</dbReference>
<dbReference type="HAMAP" id="MF_00994">
    <property type="entry name" value="LPS_assembly_LapB"/>
    <property type="match status" value="1"/>
</dbReference>
<evidence type="ECO:0000256" key="1">
    <source>
        <dbReference type="ARBA" id="ARBA00022723"/>
    </source>
</evidence>
<dbReference type="GeneID" id="93427783"/>
<gene>
    <name evidence="2" type="primary">lapB</name>
    <name evidence="5" type="ORF">HMPREF2130_08645</name>
</gene>
<keyword evidence="2" id="KW-0408">Iron</keyword>
<dbReference type="Gene3D" id="1.25.40.10">
    <property type="entry name" value="Tetratricopeptide repeat domain"/>
    <property type="match status" value="1"/>
</dbReference>
<dbReference type="eggNOG" id="COG2956">
    <property type="taxonomic scope" value="Bacteria"/>
</dbReference>
<dbReference type="InterPro" id="IPR019734">
    <property type="entry name" value="TPR_rpt"/>
</dbReference>
<organism evidence="5 6">
    <name type="scientific">Oligella urethralis DNF00040</name>
    <dbReference type="NCBI Taxonomy" id="1401065"/>
    <lineage>
        <taxon>Bacteria</taxon>
        <taxon>Pseudomonadati</taxon>
        <taxon>Pseudomonadota</taxon>
        <taxon>Betaproteobacteria</taxon>
        <taxon>Burkholderiales</taxon>
        <taxon>Alcaligenaceae</taxon>
        <taxon>Oligella</taxon>
    </lineage>
</organism>
<dbReference type="GO" id="GO:0046890">
    <property type="term" value="P:regulation of lipid biosynthetic process"/>
    <property type="evidence" value="ECO:0007669"/>
    <property type="project" value="UniProtKB-UniRule"/>
</dbReference>
<dbReference type="AlphaFoldDB" id="A0A096AFW1"/>
<comment type="function">
    <text evidence="2">Modulates cellular lipopolysaccharide (LPS) levels by regulating LpxC, which is involved in lipid A biosynthesis. May act by modulating the proteolytic activity of FtsH towards LpxC. May also coordinate assembly of proteins involved in LPS synthesis at the plasma membrane.</text>
</comment>
<comment type="similarity">
    <text evidence="2">Belongs to the LapB family.</text>
</comment>
<dbReference type="GO" id="GO:0009898">
    <property type="term" value="C:cytoplasmic side of plasma membrane"/>
    <property type="evidence" value="ECO:0007669"/>
    <property type="project" value="UniProtKB-UniRule"/>
</dbReference>
<keyword evidence="2" id="KW-0677">Repeat</keyword>
<dbReference type="InterPro" id="IPR030865">
    <property type="entry name" value="LapB"/>
</dbReference>
<feature type="transmembrane region" description="Helical" evidence="3">
    <location>
        <begin position="12"/>
        <end position="30"/>
    </location>
</feature>
<dbReference type="Proteomes" id="UP000029629">
    <property type="component" value="Unassembled WGS sequence"/>
</dbReference>
<dbReference type="NCBIfam" id="NF008755">
    <property type="entry name" value="PRK11788.1-3"/>
    <property type="match status" value="1"/>
</dbReference>
<feature type="topological domain" description="Cytoplasmic" evidence="2">
    <location>
        <begin position="27"/>
        <end position="416"/>
    </location>
</feature>
<keyword evidence="2 3" id="KW-0812">Transmembrane</keyword>
<feature type="domain" description="LapB rubredoxin metal binding" evidence="4">
    <location>
        <begin position="384"/>
        <end position="407"/>
    </location>
</feature>
<evidence type="ECO:0000256" key="3">
    <source>
        <dbReference type="SAM" id="Phobius"/>
    </source>
</evidence>
<evidence type="ECO:0000313" key="5">
    <source>
        <dbReference type="EMBL" id="KGF29592.1"/>
    </source>
</evidence>
<protein>
    <recommendedName>
        <fullName evidence="2">Lipopolysaccharide assembly protein B</fullName>
    </recommendedName>
</protein>
<keyword evidence="2" id="KW-0802">TPR repeat</keyword>
<dbReference type="Pfam" id="PF13176">
    <property type="entry name" value="TPR_7"/>
    <property type="match status" value="1"/>
</dbReference>
<dbReference type="InterPro" id="IPR041166">
    <property type="entry name" value="Rubredoxin_2"/>
</dbReference>
<name>A0A096AFW1_9BURK</name>
<dbReference type="GO" id="GO:0008653">
    <property type="term" value="P:lipopolysaccharide metabolic process"/>
    <property type="evidence" value="ECO:0007669"/>
    <property type="project" value="InterPro"/>
</dbReference>
<comment type="caution">
    <text evidence="5">The sequence shown here is derived from an EMBL/GenBank/DDBJ whole genome shotgun (WGS) entry which is preliminary data.</text>
</comment>
<accession>A0A096AFW1</accession>